<dbReference type="OrthoDB" id="2121828at2759"/>
<sequence length="565" mass="63803">MKINLIIIFLVLFSLLSDSTDLKCTNISSDIFETLKPLSNKGPVTRCYNLELVIKEMAPDGYKRPVWTVNNQYPGPIIQANYGDRLLINVSNKLGEPSTIHWHGIFQTGTNFYDGVPGLTQCPIPNNGHFLYNFTVKQYGTFWYHSHFEGQIVDGLKGPLIIHNPKDPYLKEYDFEYVITLSDWYHMPAGDIHPILLSPSYLGGDPIPNSGEISGIGQFNCSDSTKKSCNPNNGVATYSVKKGKKYRFRIICTSAAAHFIFSIDEHPLTIIEVDGHLIEPVTLKTIPIHTAQRYSVILNANNSIKNYHIRAKFTVCTPIDNNQTINYNSSVNYNVVGILKYEGTKAKTPISKPYPLKTSDECRDVNPNILKPYKLKPPQCVTHKISLMVAFGKLATTGTIAFINNSSFVPNNYYPSNRKIINGINLHKFSQYENAYGYDRYFTNANDCKDAAVDIYITVNTSRSHPFHLHGHSFFVVYNGENQTGLEPPHPSSFNLIAPAFRDTVTVLGNSTTVIRYYIDNPGVWFMHCHMHWHLIKGMAVQFIELPSIIMNMTIPQDVFEYCAS</sequence>
<dbReference type="GO" id="GO:0016491">
    <property type="term" value="F:oxidoreductase activity"/>
    <property type="evidence" value="ECO:0007669"/>
    <property type="project" value="UniProtKB-KW"/>
</dbReference>
<feature type="chain" id="PRO_5034739075" evidence="5">
    <location>
        <begin position="20"/>
        <end position="565"/>
    </location>
</feature>
<evidence type="ECO:0000259" key="7">
    <source>
        <dbReference type="Pfam" id="PF07731"/>
    </source>
</evidence>
<comment type="similarity">
    <text evidence="1">Belongs to the multicopper oxidase family.</text>
</comment>
<dbReference type="PANTHER" id="PTHR11709">
    <property type="entry name" value="MULTI-COPPER OXIDASE"/>
    <property type="match status" value="1"/>
</dbReference>
<organism evidence="9 10">
    <name type="scientific">Gigaspora margarita</name>
    <dbReference type="NCBI Taxonomy" id="4874"/>
    <lineage>
        <taxon>Eukaryota</taxon>
        <taxon>Fungi</taxon>
        <taxon>Fungi incertae sedis</taxon>
        <taxon>Mucoromycota</taxon>
        <taxon>Glomeromycotina</taxon>
        <taxon>Glomeromycetes</taxon>
        <taxon>Diversisporales</taxon>
        <taxon>Gigasporaceae</taxon>
        <taxon>Gigaspora</taxon>
    </lineage>
</organism>
<evidence type="ECO:0000256" key="1">
    <source>
        <dbReference type="ARBA" id="ARBA00010609"/>
    </source>
</evidence>
<reference evidence="9 10" key="1">
    <citation type="journal article" date="2019" name="Environ. Microbiol.">
        <title>At the nexus of three kingdoms: the genome of the mycorrhizal fungus Gigaspora margarita provides insights into plant, endobacterial and fungal interactions.</title>
        <authorList>
            <person name="Venice F."/>
            <person name="Ghignone S."/>
            <person name="Salvioli di Fossalunga A."/>
            <person name="Amselem J."/>
            <person name="Novero M."/>
            <person name="Xianan X."/>
            <person name="Sedzielewska Toro K."/>
            <person name="Morin E."/>
            <person name="Lipzen A."/>
            <person name="Grigoriev I.V."/>
            <person name="Henrissat B."/>
            <person name="Martin F.M."/>
            <person name="Bonfante P."/>
        </authorList>
    </citation>
    <scope>NUCLEOTIDE SEQUENCE [LARGE SCALE GENOMIC DNA]</scope>
    <source>
        <strain evidence="9 10">BEG34</strain>
    </source>
</reference>
<dbReference type="SUPFAM" id="SSF49503">
    <property type="entry name" value="Cupredoxins"/>
    <property type="match status" value="3"/>
</dbReference>
<dbReference type="InterPro" id="IPR002355">
    <property type="entry name" value="Cu_oxidase_Cu_BS"/>
</dbReference>
<comment type="caution">
    <text evidence="9">The sequence shown here is derived from an EMBL/GenBank/DDBJ whole genome shotgun (WGS) entry which is preliminary data.</text>
</comment>
<dbReference type="PROSITE" id="PS00080">
    <property type="entry name" value="MULTICOPPER_OXIDASE2"/>
    <property type="match status" value="1"/>
</dbReference>
<keyword evidence="3" id="KW-0560">Oxidoreductase</keyword>
<evidence type="ECO:0000313" key="10">
    <source>
        <dbReference type="Proteomes" id="UP000439903"/>
    </source>
</evidence>
<dbReference type="Pfam" id="PF00394">
    <property type="entry name" value="Cu-oxidase"/>
    <property type="match status" value="1"/>
</dbReference>
<keyword evidence="5" id="KW-0732">Signal</keyword>
<dbReference type="PROSITE" id="PS00079">
    <property type="entry name" value="MULTICOPPER_OXIDASE1"/>
    <property type="match status" value="2"/>
</dbReference>
<dbReference type="InterPro" id="IPR033138">
    <property type="entry name" value="Cu_oxidase_CS"/>
</dbReference>
<feature type="domain" description="Plastocyanin-like" evidence="7">
    <location>
        <begin position="450"/>
        <end position="547"/>
    </location>
</feature>
<keyword evidence="2" id="KW-0479">Metal-binding</keyword>
<accession>A0A8H4B5A9</accession>
<dbReference type="Pfam" id="PF07732">
    <property type="entry name" value="Cu-oxidase_3"/>
    <property type="match status" value="1"/>
</dbReference>
<evidence type="ECO:0000259" key="8">
    <source>
        <dbReference type="Pfam" id="PF07732"/>
    </source>
</evidence>
<dbReference type="InterPro" id="IPR011707">
    <property type="entry name" value="Cu-oxidase-like_N"/>
</dbReference>
<keyword evidence="10" id="KW-1185">Reference proteome</keyword>
<dbReference type="Proteomes" id="UP000439903">
    <property type="component" value="Unassembled WGS sequence"/>
</dbReference>
<evidence type="ECO:0000256" key="2">
    <source>
        <dbReference type="ARBA" id="ARBA00022723"/>
    </source>
</evidence>
<name>A0A8H4B5A9_GIGMA</name>
<dbReference type="EMBL" id="WTPW01000007">
    <property type="protein sequence ID" value="KAF0561654.1"/>
    <property type="molecule type" value="Genomic_DNA"/>
</dbReference>
<feature type="domain" description="Plastocyanin-like" evidence="8">
    <location>
        <begin position="56"/>
        <end position="166"/>
    </location>
</feature>
<gene>
    <name evidence="9" type="ORF">F8M41_020990</name>
</gene>
<dbReference type="Pfam" id="PF07731">
    <property type="entry name" value="Cu-oxidase_2"/>
    <property type="match status" value="1"/>
</dbReference>
<dbReference type="FunFam" id="2.60.40.420:FF:000045">
    <property type="entry name" value="Laccase 2"/>
    <property type="match status" value="1"/>
</dbReference>
<proteinExistence type="inferred from homology"/>
<feature type="domain" description="Plastocyanin-like" evidence="6">
    <location>
        <begin position="176"/>
        <end position="325"/>
    </location>
</feature>
<protein>
    <submittedName>
        <fullName evidence="9">Extracellular dihydrogeodin oxidase/laccase</fullName>
    </submittedName>
</protein>
<feature type="signal peptide" evidence="5">
    <location>
        <begin position="1"/>
        <end position="19"/>
    </location>
</feature>
<dbReference type="InterPro" id="IPR011706">
    <property type="entry name" value="Cu-oxidase_C"/>
</dbReference>
<evidence type="ECO:0000259" key="6">
    <source>
        <dbReference type="Pfam" id="PF00394"/>
    </source>
</evidence>
<dbReference type="Gene3D" id="2.60.40.420">
    <property type="entry name" value="Cupredoxins - blue copper proteins"/>
    <property type="match status" value="3"/>
</dbReference>
<evidence type="ECO:0000256" key="3">
    <source>
        <dbReference type="ARBA" id="ARBA00023002"/>
    </source>
</evidence>
<dbReference type="GO" id="GO:0005507">
    <property type="term" value="F:copper ion binding"/>
    <property type="evidence" value="ECO:0007669"/>
    <property type="project" value="InterPro"/>
</dbReference>
<evidence type="ECO:0000256" key="4">
    <source>
        <dbReference type="ARBA" id="ARBA00023008"/>
    </source>
</evidence>
<keyword evidence="4" id="KW-0186">Copper</keyword>
<dbReference type="PANTHER" id="PTHR11709:SF414">
    <property type="entry name" value="ADR239WP"/>
    <property type="match status" value="1"/>
</dbReference>
<dbReference type="InterPro" id="IPR045087">
    <property type="entry name" value="Cu-oxidase_fam"/>
</dbReference>
<dbReference type="InterPro" id="IPR001117">
    <property type="entry name" value="Cu-oxidase_2nd"/>
</dbReference>
<dbReference type="AlphaFoldDB" id="A0A8H4B5A9"/>
<evidence type="ECO:0000313" key="9">
    <source>
        <dbReference type="EMBL" id="KAF0561654.1"/>
    </source>
</evidence>
<evidence type="ECO:0000256" key="5">
    <source>
        <dbReference type="SAM" id="SignalP"/>
    </source>
</evidence>
<dbReference type="InterPro" id="IPR008972">
    <property type="entry name" value="Cupredoxin"/>
</dbReference>